<keyword evidence="2 6" id="KW-0812">Transmembrane</keyword>
<protein>
    <recommendedName>
        <fullName evidence="7">HemY N-terminal domain-containing protein</fullName>
    </recommendedName>
</protein>
<gene>
    <name evidence="8" type="ORF">RCA23_c29490</name>
</gene>
<keyword evidence="9" id="KW-1185">Reference proteome</keyword>
<dbReference type="EMBL" id="CP003984">
    <property type="protein sequence ID" value="AII88449.1"/>
    <property type="molecule type" value="Genomic_DNA"/>
</dbReference>
<evidence type="ECO:0000256" key="6">
    <source>
        <dbReference type="SAM" id="Phobius"/>
    </source>
</evidence>
<dbReference type="Proteomes" id="UP000028680">
    <property type="component" value="Chromosome"/>
</dbReference>
<feature type="transmembrane region" description="Helical" evidence="6">
    <location>
        <begin position="6"/>
        <end position="27"/>
    </location>
</feature>
<evidence type="ECO:0000256" key="1">
    <source>
        <dbReference type="ARBA" id="ARBA00004370"/>
    </source>
</evidence>
<dbReference type="PIRSF" id="PIRSF031802">
    <property type="entry name" value="UCP031802"/>
    <property type="match status" value="1"/>
</dbReference>
<feature type="region of interest" description="Disordered" evidence="5">
    <location>
        <begin position="462"/>
        <end position="491"/>
    </location>
</feature>
<dbReference type="AlphaFoldDB" id="A0AAN0VJS9"/>
<keyword evidence="3 6" id="KW-1133">Transmembrane helix</keyword>
<accession>A0AAN0VJS9</accession>
<feature type="transmembrane region" description="Helical" evidence="6">
    <location>
        <begin position="48"/>
        <end position="76"/>
    </location>
</feature>
<dbReference type="Pfam" id="PF07219">
    <property type="entry name" value="HemY_N"/>
    <property type="match status" value="1"/>
</dbReference>
<dbReference type="KEGG" id="ptp:RCA23_c29490"/>
<organism evidence="8 9">
    <name type="scientific">Planktomarina temperata RCA23</name>
    <dbReference type="NCBI Taxonomy" id="666509"/>
    <lineage>
        <taxon>Bacteria</taxon>
        <taxon>Pseudomonadati</taxon>
        <taxon>Pseudomonadota</taxon>
        <taxon>Alphaproteobacteria</taxon>
        <taxon>Rhodobacterales</taxon>
        <taxon>Paracoccaceae</taxon>
        <taxon>Planktomarina</taxon>
    </lineage>
</organism>
<dbReference type="InterPro" id="IPR016982">
    <property type="entry name" value="Mms48"/>
</dbReference>
<dbReference type="SUPFAM" id="SSF48452">
    <property type="entry name" value="TPR-like"/>
    <property type="match status" value="1"/>
</dbReference>
<evidence type="ECO:0000256" key="2">
    <source>
        <dbReference type="ARBA" id="ARBA00022692"/>
    </source>
</evidence>
<evidence type="ECO:0000259" key="7">
    <source>
        <dbReference type="Pfam" id="PF07219"/>
    </source>
</evidence>
<proteinExistence type="predicted"/>
<dbReference type="GO" id="GO:0016020">
    <property type="term" value="C:membrane"/>
    <property type="evidence" value="ECO:0007669"/>
    <property type="project" value="UniProtKB-SubCell"/>
</dbReference>
<name>A0AAN0VJS9_9RHOB</name>
<comment type="subcellular location">
    <subcellularLocation>
        <location evidence="1">Membrane</location>
    </subcellularLocation>
</comment>
<dbReference type="RefSeq" id="WP_044050997.1">
    <property type="nucleotide sequence ID" value="NZ_CP003984.1"/>
</dbReference>
<dbReference type="InterPro" id="IPR010817">
    <property type="entry name" value="HemY_N"/>
</dbReference>
<dbReference type="InterPro" id="IPR011990">
    <property type="entry name" value="TPR-like_helical_dom_sf"/>
</dbReference>
<evidence type="ECO:0000256" key="3">
    <source>
        <dbReference type="ARBA" id="ARBA00022989"/>
    </source>
</evidence>
<evidence type="ECO:0000256" key="4">
    <source>
        <dbReference type="ARBA" id="ARBA00023136"/>
    </source>
</evidence>
<sequence length="491" mass="53754">MLWSLIKILSFVAMVMLISFGAGRLMEAQGGVMIQYAGLELSFGALQAALLVLGLLVSFWLVLKLLGLVVALLRFINGDETALSRYFDRNRERRGFEALSDGLMALASGDGRDAMAKARKADRLLNRPDLTNLIMAQAAVANGDRQTAKATYKKLLKDPKTRFVGTYGLLQQHLQDGDTEVALKLAEHAFALKPRHGETQDVLLKLQAGQEDWRGVRTTLTAKLKHGSLPKDVHKRRDAVFALSQSRDLRAEGKLEEAQIYAVEANRLAPGLVPGALLSAEGHREQNNVKQASRILRAAWQLAPHPDLAAGFAALAPDEASVARLKRFGQFTKGTESHPETKMLMAELYVAMADFDAARQALGDLAKTDPTMRALTILAAIERGDGADDQSVRRLLTQAISAQRDPQWICDNCGHVHHDWEPVCLNCEAIDSIAWKRPPMSEAVSPDMLPLIVGHMARSDEDFPPLLEPEDLSQADASAVKIAADDAPLKE</sequence>
<keyword evidence="4 6" id="KW-0472">Membrane</keyword>
<feature type="domain" description="HemY N-terminal" evidence="7">
    <location>
        <begin position="30"/>
        <end position="143"/>
    </location>
</feature>
<evidence type="ECO:0000313" key="8">
    <source>
        <dbReference type="EMBL" id="AII88449.1"/>
    </source>
</evidence>
<dbReference type="Gene3D" id="1.25.40.10">
    <property type="entry name" value="Tetratricopeptide repeat domain"/>
    <property type="match status" value="1"/>
</dbReference>
<evidence type="ECO:0000256" key="5">
    <source>
        <dbReference type="SAM" id="MobiDB-lite"/>
    </source>
</evidence>
<evidence type="ECO:0000313" key="9">
    <source>
        <dbReference type="Proteomes" id="UP000028680"/>
    </source>
</evidence>
<reference evidence="8 9" key="1">
    <citation type="journal article" date="2014" name="ISME J.">
        <title>Adaptation of an abundant Roseobacter RCA organism to pelagic systems revealed by genomic and transcriptomic analyses.</title>
        <authorList>
            <person name="Voget S."/>
            <person name="Wemheuer B."/>
            <person name="Brinkhoff T."/>
            <person name="Vollmers J."/>
            <person name="Dietrich S."/>
            <person name="Giebel H.A."/>
            <person name="Beardsley C."/>
            <person name="Sardemann C."/>
            <person name="Bakenhus I."/>
            <person name="Billerbeck S."/>
            <person name="Daniel R."/>
            <person name="Simon M."/>
        </authorList>
    </citation>
    <scope>NUCLEOTIDE SEQUENCE [LARGE SCALE GENOMIC DNA]</scope>
    <source>
        <strain evidence="8 9">RCA23</strain>
    </source>
</reference>